<sequence length="119" mass="13050">MAEAKHRIVIAPFAGRVRVSYSGESIADSAHALLLRESGCADVFYVPRTDAAMEHLQPSDTVSHCPHKGDAAYFHVTHGDRIARDAVWTYPDPLPAVRKIAGYLAFYTDKVEVETVPLG</sequence>
<reference evidence="3" key="1">
    <citation type="submission" date="2017-04" db="EMBL/GenBank/DDBJ databases">
        <authorList>
            <person name="Varghese N."/>
            <person name="Submissions S."/>
        </authorList>
    </citation>
    <scope>NUCLEOTIDE SEQUENCE [LARGE SCALE GENOMIC DNA]</scope>
    <source>
        <strain evidence="3">Dd16</strain>
    </source>
</reference>
<proteinExistence type="predicted"/>
<dbReference type="PANTHER" id="PTHR34310:SF9">
    <property type="entry name" value="BLR5716 PROTEIN"/>
    <property type="match status" value="1"/>
</dbReference>
<dbReference type="Proteomes" id="UP000192934">
    <property type="component" value="Chromosome I"/>
</dbReference>
<organism evidence="2 3">
    <name type="scientific">Allosphingosinicella indica</name>
    <dbReference type="NCBI Taxonomy" id="941907"/>
    <lineage>
        <taxon>Bacteria</taxon>
        <taxon>Pseudomonadati</taxon>
        <taxon>Pseudomonadota</taxon>
        <taxon>Alphaproteobacteria</taxon>
        <taxon>Sphingomonadales</taxon>
        <taxon>Sphingomonadaceae</taxon>
        <taxon>Allosphingosinicella</taxon>
    </lineage>
</organism>
<dbReference type="PANTHER" id="PTHR34310">
    <property type="entry name" value="DUF427 DOMAIN PROTEIN (AFU_ORTHOLOGUE AFUA_3G02220)"/>
    <property type="match status" value="1"/>
</dbReference>
<dbReference type="Gene3D" id="2.170.150.40">
    <property type="entry name" value="Domain of unknown function (DUF427)"/>
    <property type="match status" value="1"/>
</dbReference>
<dbReference type="Pfam" id="PF04248">
    <property type="entry name" value="NTP_transf_9"/>
    <property type="match status" value="1"/>
</dbReference>
<evidence type="ECO:0000313" key="2">
    <source>
        <dbReference type="EMBL" id="SMF61537.1"/>
    </source>
</evidence>
<name>A0A1X7G0M2_9SPHN</name>
<dbReference type="RefSeq" id="WP_085217392.1">
    <property type="nucleotide sequence ID" value="NZ_LT840185.1"/>
</dbReference>
<gene>
    <name evidence="2" type="ORF">SAMN06295910_0527</name>
</gene>
<dbReference type="STRING" id="941907.SAMN06295910_0527"/>
<evidence type="ECO:0000259" key="1">
    <source>
        <dbReference type="Pfam" id="PF04248"/>
    </source>
</evidence>
<dbReference type="InterPro" id="IPR007361">
    <property type="entry name" value="DUF427"/>
</dbReference>
<evidence type="ECO:0000313" key="3">
    <source>
        <dbReference type="Proteomes" id="UP000192934"/>
    </source>
</evidence>
<protein>
    <submittedName>
        <fullName evidence="2">Uncharacterized conserved protein, DUF427 family</fullName>
    </submittedName>
</protein>
<accession>A0A1X7G0M2</accession>
<dbReference type="InterPro" id="IPR038694">
    <property type="entry name" value="DUF427_sf"/>
</dbReference>
<dbReference type="OrthoDB" id="9815163at2"/>
<dbReference type="EMBL" id="LT840185">
    <property type="protein sequence ID" value="SMF61537.1"/>
    <property type="molecule type" value="Genomic_DNA"/>
</dbReference>
<feature type="domain" description="DUF427" evidence="1">
    <location>
        <begin position="17"/>
        <end position="108"/>
    </location>
</feature>
<dbReference type="AlphaFoldDB" id="A0A1X7G0M2"/>
<keyword evidence="3" id="KW-1185">Reference proteome</keyword>